<keyword evidence="4 6" id="KW-0456">Lyase</keyword>
<comment type="subunit">
    <text evidence="3">Homotrimer.</text>
</comment>
<dbReference type="InterPro" id="IPR013785">
    <property type="entry name" value="Aldolase_TIM"/>
</dbReference>
<dbReference type="EC" id="4.1.2.14" evidence="6"/>
<evidence type="ECO:0000313" key="6">
    <source>
        <dbReference type="EMBL" id="MBC9795164.1"/>
    </source>
</evidence>
<dbReference type="EC" id="4.1.3.16" evidence="6"/>
<dbReference type="InterPro" id="IPR000887">
    <property type="entry name" value="Aldlse_KDPG_KHG"/>
</dbReference>
<proteinExistence type="inferred from homology"/>
<evidence type="ECO:0000256" key="5">
    <source>
        <dbReference type="ARBA" id="ARBA00023277"/>
    </source>
</evidence>
<dbReference type="NCBIfam" id="NF005499">
    <property type="entry name" value="PRK07114.1"/>
    <property type="match status" value="1"/>
</dbReference>
<evidence type="ECO:0000256" key="3">
    <source>
        <dbReference type="ARBA" id="ARBA00011233"/>
    </source>
</evidence>
<dbReference type="GO" id="GO:0008700">
    <property type="term" value="F:(R,S)-4-hydroxy-2-oxoglutarate aldolase activity"/>
    <property type="evidence" value="ECO:0007669"/>
    <property type="project" value="UniProtKB-EC"/>
</dbReference>
<comment type="caution">
    <text evidence="6">The sequence shown here is derived from an EMBL/GenBank/DDBJ whole genome shotgun (WGS) entry which is preliminary data.</text>
</comment>
<dbReference type="SUPFAM" id="SSF51569">
    <property type="entry name" value="Aldolase"/>
    <property type="match status" value="1"/>
</dbReference>
<accession>A0A926JPX5</accession>
<dbReference type="EMBL" id="JACVDC010000007">
    <property type="protein sequence ID" value="MBC9795164.1"/>
    <property type="molecule type" value="Genomic_DNA"/>
</dbReference>
<keyword evidence="7" id="KW-1185">Reference proteome</keyword>
<dbReference type="CDD" id="cd00452">
    <property type="entry name" value="KDPG_aldolase"/>
    <property type="match status" value="1"/>
</dbReference>
<dbReference type="Pfam" id="PF01081">
    <property type="entry name" value="Aldolase"/>
    <property type="match status" value="1"/>
</dbReference>
<dbReference type="Gene3D" id="3.20.20.70">
    <property type="entry name" value="Aldolase class I"/>
    <property type="match status" value="1"/>
</dbReference>
<gene>
    <name evidence="6" type="ORF">IBL28_04245</name>
</gene>
<dbReference type="Proteomes" id="UP000653730">
    <property type="component" value="Unassembled WGS sequence"/>
</dbReference>
<sequence>MARFTRISVALKMQETGIVPVFYHPDAEVCKQVVKACYDGGIRVFEFTNRGDYAHEVFAELNSYAEKELPELILGVGSVVDAGAASLYIQLGTGFIVSPVLNPEMARVCNRRKVMWSPGCGSLTEISHAEELGAEVVKIFPGTQVGGPEFVKAVKGPFPWSSIMPTGGVEPTEENLSAWFNAGVHCVGIGSKLFTKDADGTYNLRAITETVKNALDIVKKVRK</sequence>
<dbReference type="GO" id="GO:0008675">
    <property type="term" value="F:2-dehydro-3-deoxy-phosphogluconate aldolase activity"/>
    <property type="evidence" value="ECO:0007669"/>
    <property type="project" value="UniProtKB-EC"/>
</dbReference>
<dbReference type="PANTHER" id="PTHR30246">
    <property type="entry name" value="2-KETO-3-DEOXY-6-PHOSPHOGLUCONATE ALDOLASE"/>
    <property type="match status" value="1"/>
</dbReference>
<comment type="pathway">
    <text evidence="1">Carbohydrate acid metabolism.</text>
</comment>
<reference evidence="6 7" key="1">
    <citation type="submission" date="2020-09" db="EMBL/GenBank/DDBJ databases">
        <title>Sinomicrobium weinanense sp. nov., a halophilic bacteria isolated from saline-alkali soil.</title>
        <authorList>
            <person name="Wu P."/>
            <person name="Ren H."/>
            <person name="Mei Y."/>
            <person name="Liang Y."/>
            <person name="Chen Z."/>
        </authorList>
    </citation>
    <scope>NUCLEOTIDE SEQUENCE [LARGE SCALE GENOMIC DNA]</scope>
    <source>
        <strain evidence="6 7">FJxs</strain>
    </source>
</reference>
<dbReference type="RefSeq" id="WP_187964319.1">
    <property type="nucleotide sequence ID" value="NZ_JACVDC010000007.1"/>
</dbReference>
<evidence type="ECO:0000313" key="7">
    <source>
        <dbReference type="Proteomes" id="UP000653730"/>
    </source>
</evidence>
<protein>
    <submittedName>
        <fullName evidence="6">Bifunctional 4-hydroxy-2-oxoglutarate aldolase/2-dehydro-3-deoxy-phosphogluconate aldolase</fullName>
        <ecNumber evidence="6">4.1.2.14</ecNumber>
        <ecNumber evidence="6">4.1.3.16</ecNumber>
    </submittedName>
</protein>
<dbReference type="AlphaFoldDB" id="A0A926JPX5"/>
<evidence type="ECO:0000256" key="1">
    <source>
        <dbReference type="ARBA" id="ARBA00004761"/>
    </source>
</evidence>
<name>A0A926JPX5_9FLAO</name>
<organism evidence="6 7">
    <name type="scientific">Sinomicrobium weinanense</name>
    <dbReference type="NCBI Taxonomy" id="2842200"/>
    <lineage>
        <taxon>Bacteria</taxon>
        <taxon>Pseudomonadati</taxon>
        <taxon>Bacteroidota</taxon>
        <taxon>Flavobacteriia</taxon>
        <taxon>Flavobacteriales</taxon>
        <taxon>Flavobacteriaceae</taxon>
        <taxon>Sinomicrobium</taxon>
    </lineage>
</organism>
<keyword evidence="5" id="KW-0119">Carbohydrate metabolism</keyword>
<dbReference type="PANTHER" id="PTHR30246:SF1">
    <property type="entry name" value="2-DEHYDRO-3-DEOXY-6-PHOSPHOGALACTONATE ALDOLASE-RELATED"/>
    <property type="match status" value="1"/>
</dbReference>
<comment type="similarity">
    <text evidence="2">Belongs to the KHG/KDPG aldolase family.</text>
</comment>
<evidence type="ECO:0000256" key="4">
    <source>
        <dbReference type="ARBA" id="ARBA00023239"/>
    </source>
</evidence>
<evidence type="ECO:0000256" key="2">
    <source>
        <dbReference type="ARBA" id="ARBA00006906"/>
    </source>
</evidence>